<dbReference type="Proteomes" id="UP000727407">
    <property type="component" value="Unassembled WGS sequence"/>
</dbReference>
<name>A0A8J4XFT0_CLAMG</name>
<evidence type="ECO:0000256" key="5">
    <source>
        <dbReference type="ARBA" id="ARBA00026215"/>
    </source>
</evidence>
<dbReference type="PANTHER" id="PTHR33958:SF1">
    <property type="entry name" value="CILIA- AND FLAGELLA-ASSOCIATED PROTEIN 418"/>
    <property type="match status" value="1"/>
</dbReference>
<dbReference type="GO" id="GO:0005829">
    <property type="term" value="C:cytosol"/>
    <property type="evidence" value="ECO:0007669"/>
    <property type="project" value="TreeGrafter"/>
</dbReference>
<evidence type="ECO:0000313" key="7">
    <source>
        <dbReference type="Proteomes" id="UP000727407"/>
    </source>
</evidence>
<comment type="function">
    <text evidence="4">May be involved in photoreceptor outer segment disk morphogenesis.</text>
</comment>
<gene>
    <name evidence="6" type="ORF">DAT39_004551</name>
</gene>
<dbReference type="Pfam" id="PF14996">
    <property type="entry name" value="RMP"/>
    <property type="match status" value="1"/>
</dbReference>
<comment type="subcellular location">
    <subcellularLocation>
        <location evidence="2">Cytoplasm</location>
    </subcellularLocation>
    <subcellularLocation>
        <location evidence="1">Photoreceptor inner segment</location>
    </subcellularLocation>
</comment>
<dbReference type="OrthoDB" id="259905at2759"/>
<dbReference type="InterPro" id="IPR029239">
    <property type="entry name" value="CFAP418"/>
</dbReference>
<comment type="caution">
    <text evidence="6">The sequence shown here is derived from an EMBL/GenBank/DDBJ whole genome shotgun (WGS) entry which is preliminary data.</text>
</comment>
<sequence length="200" mass="22771">MADSLDSLLDEVEAKFCREISQSHRPSCAVKAEQDKHMIQRDTDSVHRFEEIDNNIDAVLQEILDDDYPTSSSHRPVLSKAKEFCPQTALSKKCCPVYLGGSSIAHGVGTSVTQRVCDQLRCTSCDFRVVIFDDQEWHSSCDYLFFRNNMPDCNKLRVKLKRMQGARAYACQCSWHSAFTLSELRNIPKLKWVCGQHTAC</sequence>
<dbReference type="EMBL" id="QNUK01000040">
    <property type="protein sequence ID" value="KAF5905700.1"/>
    <property type="molecule type" value="Genomic_DNA"/>
</dbReference>
<dbReference type="GO" id="GO:0001917">
    <property type="term" value="C:photoreceptor inner segment"/>
    <property type="evidence" value="ECO:0007669"/>
    <property type="project" value="UniProtKB-SubCell"/>
</dbReference>
<accession>A0A8J4XFT0</accession>
<keyword evidence="3" id="KW-0963">Cytoplasm</keyword>
<reference evidence="6" key="1">
    <citation type="submission" date="2020-07" db="EMBL/GenBank/DDBJ databases">
        <title>Clarias magur genome sequencing, assembly and annotation.</title>
        <authorList>
            <person name="Kushwaha B."/>
            <person name="Kumar R."/>
            <person name="Das P."/>
            <person name="Joshi C.G."/>
            <person name="Kumar D."/>
            <person name="Nagpure N.S."/>
            <person name="Pandey M."/>
            <person name="Agarwal S."/>
            <person name="Srivastava S."/>
            <person name="Singh M."/>
            <person name="Sahoo L."/>
            <person name="Jayasankar P."/>
            <person name="Meher P.K."/>
            <person name="Koringa P.G."/>
            <person name="Iquebal M.A."/>
            <person name="Das S.P."/>
            <person name="Bit A."/>
            <person name="Patnaik S."/>
            <person name="Patel N."/>
            <person name="Shah T.M."/>
            <person name="Hinsu A."/>
            <person name="Jena J.K."/>
        </authorList>
    </citation>
    <scope>NUCLEOTIDE SEQUENCE</scope>
    <source>
        <strain evidence="6">CIFAMagur01</strain>
        <tissue evidence="6">Testis</tissue>
    </source>
</reference>
<keyword evidence="7" id="KW-1185">Reference proteome</keyword>
<proteinExistence type="predicted"/>
<dbReference type="AlphaFoldDB" id="A0A8J4XFT0"/>
<dbReference type="PANTHER" id="PTHR33958">
    <property type="entry name" value="PROTEIN C8ORF37"/>
    <property type="match status" value="1"/>
</dbReference>
<evidence type="ECO:0000256" key="2">
    <source>
        <dbReference type="ARBA" id="ARBA00004496"/>
    </source>
</evidence>
<evidence type="ECO:0000256" key="1">
    <source>
        <dbReference type="ARBA" id="ARBA00004437"/>
    </source>
</evidence>
<protein>
    <recommendedName>
        <fullName evidence="5">Cilia- and flagella-associated protein 418</fullName>
    </recommendedName>
</protein>
<evidence type="ECO:0000256" key="3">
    <source>
        <dbReference type="ARBA" id="ARBA00022490"/>
    </source>
</evidence>
<evidence type="ECO:0000256" key="4">
    <source>
        <dbReference type="ARBA" id="ARBA00024819"/>
    </source>
</evidence>
<evidence type="ECO:0000313" key="6">
    <source>
        <dbReference type="EMBL" id="KAF5905700.1"/>
    </source>
</evidence>
<organism evidence="6 7">
    <name type="scientific">Clarias magur</name>
    <name type="common">Asian catfish</name>
    <name type="synonym">Macropteronotus magur</name>
    <dbReference type="NCBI Taxonomy" id="1594786"/>
    <lineage>
        <taxon>Eukaryota</taxon>
        <taxon>Metazoa</taxon>
        <taxon>Chordata</taxon>
        <taxon>Craniata</taxon>
        <taxon>Vertebrata</taxon>
        <taxon>Euteleostomi</taxon>
        <taxon>Actinopterygii</taxon>
        <taxon>Neopterygii</taxon>
        <taxon>Teleostei</taxon>
        <taxon>Ostariophysi</taxon>
        <taxon>Siluriformes</taxon>
        <taxon>Clariidae</taxon>
        <taxon>Clarias</taxon>
    </lineage>
</organism>